<organism evidence="2 3">
    <name type="scientific">Ophiocordyceps australis</name>
    <dbReference type="NCBI Taxonomy" id="1399860"/>
    <lineage>
        <taxon>Eukaryota</taxon>
        <taxon>Fungi</taxon>
        <taxon>Dikarya</taxon>
        <taxon>Ascomycota</taxon>
        <taxon>Pezizomycotina</taxon>
        <taxon>Sordariomycetes</taxon>
        <taxon>Hypocreomycetidae</taxon>
        <taxon>Hypocreales</taxon>
        <taxon>Ophiocordycipitaceae</taxon>
        <taxon>Ophiocordyceps</taxon>
    </lineage>
</organism>
<evidence type="ECO:0000313" key="3">
    <source>
        <dbReference type="Proteomes" id="UP000224854"/>
    </source>
</evidence>
<dbReference type="EMBL" id="NJEU01000801">
    <property type="protein sequence ID" value="PHH70409.1"/>
    <property type="molecule type" value="Genomic_DNA"/>
</dbReference>
<proteinExistence type="predicted"/>
<dbReference type="AlphaFoldDB" id="A0A2C5XFD6"/>
<protein>
    <recommendedName>
        <fullName evidence="4">Retrotransposon gag domain-containing protein</fullName>
    </recommendedName>
</protein>
<gene>
    <name evidence="2" type="ORF">CDD82_7153</name>
</gene>
<keyword evidence="3" id="KW-1185">Reference proteome</keyword>
<accession>A0A2C5XFD6</accession>
<dbReference type="OrthoDB" id="5149237at2759"/>
<feature type="region of interest" description="Disordered" evidence="1">
    <location>
        <begin position="1"/>
        <end position="21"/>
    </location>
</feature>
<feature type="region of interest" description="Disordered" evidence="1">
    <location>
        <begin position="272"/>
        <end position="317"/>
    </location>
</feature>
<dbReference type="Proteomes" id="UP000224854">
    <property type="component" value="Unassembled WGS sequence"/>
</dbReference>
<feature type="compositionally biased region" description="Polar residues" evidence="1">
    <location>
        <begin position="1"/>
        <end position="11"/>
    </location>
</feature>
<evidence type="ECO:0000256" key="1">
    <source>
        <dbReference type="SAM" id="MobiDB-lite"/>
    </source>
</evidence>
<evidence type="ECO:0000313" key="2">
    <source>
        <dbReference type="EMBL" id="PHH70409.1"/>
    </source>
</evidence>
<evidence type="ECO:0008006" key="4">
    <source>
        <dbReference type="Google" id="ProtNLM"/>
    </source>
</evidence>
<sequence length="317" mass="34216">MSGSGSATQQPGMAGPRGPSVAEIGTFDGKYPATRFWNKLRWSFKHTDPSYEDHPSEFLQAVDLALVGDAASFVDANPKLSKIIQLAVAETATRADLESFRVIFTEQFSAQTREHHKPQALDQIPSQSGEETLDQYGKRIRFAFLAAGGRDRPRSDSDIALTPVEEFLLTNFIRRLIMGLKNPDLRRSAIEHNALSCNSMADAWTKITNVSQALADREVDLQAASDRARMAALEEYVQKVSGKSADAALAERGYSSRNRELTAVVKPAIPAPVSAPVPASLSSNSSSTAVVPSRDPARDPRPPAAARSAGAGNAARR</sequence>
<reference evidence="2 3" key="1">
    <citation type="submission" date="2017-06" db="EMBL/GenBank/DDBJ databases">
        <title>Ant-infecting Ophiocordyceps genomes reveal a high diversity of potential behavioral manipulation genes and a possible major role for enterotoxins.</title>
        <authorList>
            <person name="De Bekker C."/>
            <person name="Evans H.C."/>
            <person name="Brachmann A."/>
            <person name="Hughes D.P."/>
        </authorList>
    </citation>
    <scope>NUCLEOTIDE SEQUENCE [LARGE SCALE GENOMIC DNA]</scope>
    <source>
        <strain evidence="2 3">1348a</strain>
    </source>
</reference>
<comment type="caution">
    <text evidence="2">The sequence shown here is derived from an EMBL/GenBank/DDBJ whole genome shotgun (WGS) entry which is preliminary data.</text>
</comment>
<feature type="compositionally biased region" description="Low complexity" evidence="1">
    <location>
        <begin position="304"/>
        <end position="317"/>
    </location>
</feature>
<name>A0A2C5XFD6_9HYPO</name>
<feature type="compositionally biased region" description="Low complexity" evidence="1">
    <location>
        <begin position="276"/>
        <end position="294"/>
    </location>
</feature>